<dbReference type="InterPro" id="IPR006938">
    <property type="entry name" value="DUF624"/>
</dbReference>
<evidence type="ECO:0000313" key="2">
    <source>
        <dbReference type="EMBL" id="UOQ87306.1"/>
    </source>
</evidence>
<keyword evidence="3" id="KW-1185">Reference proteome</keyword>
<protein>
    <submittedName>
        <fullName evidence="2">YesL family protein</fullName>
    </submittedName>
</protein>
<accession>A0ABY4GSW4</accession>
<dbReference type="Pfam" id="PF04854">
    <property type="entry name" value="DUF624"/>
    <property type="match status" value="1"/>
</dbReference>
<dbReference type="RefSeq" id="WP_244747744.1">
    <property type="nucleotide sequence ID" value="NZ_CP095071.1"/>
</dbReference>
<gene>
    <name evidence="2" type="ORF">MUN87_10655</name>
</gene>
<feature type="transmembrane region" description="Helical" evidence="1">
    <location>
        <begin position="111"/>
        <end position="135"/>
    </location>
</feature>
<organism evidence="2 3">
    <name type="scientific">Gracilibacillus salinarum</name>
    <dbReference type="NCBI Taxonomy" id="2932255"/>
    <lineage>
        <taxon>Bacteria</taxon>
        <taxon>Bacillati</taxon>
        <taxon>Bacillota</taxon>
        <taxon>Bacilli</taxon>
        <taxon>Bacillales</taxon>
        <taxon>Bacillaceae</taxon>
        <taxon>Gracilibacillus</taxon>
    </lineage>
</organism>
<reference evidence="2 3" key="1">
    <citation type="submission" date="2022-04" db="EMBL/GenBank/DDBJ databases">
        <title>Gracilibacillus sp. isolated from saltern.</title>
        <authorList>
            <person name="Won M."/>
            <person name="Lee C.-M."/>
            <person name="Woen H.-Y."/>
            <person name="Kwon S.-W."/>
        </authorList>
    </citation>
    <scope>NUCLEOTIDE SEQUENCE [LARGE SCALE GENOMIC DNA]</scope>
    <source>
        <strain evidence="2 3">SSPM10-3</strain>
    </source>
</reference>
<evidence type="ECO:0000313" key="3">
    <source>
        <dbReference type="Proteomes" id="UP000831537"/>
    </source>
</evidence>
<feature type="transmembrane region" description="Helical" evidence="1">
    <location>
        <begin position="26"/>
        <end position="52"/>
    </location>
</feature>
<feature type="transmembrane region" description="Helical" evidence="1">
    <location>
        <begin position="178"/>
        <end position="200"/>
    </location>
</feature>
<name>A0ABY4GSW4_9BACI</name>
<evidence type="ECO:0000256" key="1">
    <source>
        <dbReference type="SAM" id="Phobius"/>
    </source>
</evidence>
<keyword evidence="1" id="KW-1133">Transmembrane helix</keyword>
<dbReference type="Proteomes" id="UP000831537">
    <property type="component" value="Chromosome"/>
</dbReference>
<proteinExistence type="predicted"/>
<sequence>MMEMSGLWGGFYRISVWITRFAWLNILWICFTLLGLVFFGIMPATIAMFTVVRKWVLKEYDTAVAETFWHAYKKNFVRANLFGLILYIIGYFLSVFLKYTGLMSDSSVYPVLLGIFIIAAFLYVMLVLYIGPVYVHYQLSFWQYIRYAVSIGAVNLHYSICALTVLAGIYYLSLKYPGVTLFFTFSISAYVTMFVVHIGFRQLFKKQQEQLDQTTVSAS</sequence>
<keyword evidence="1" id="KW-0812">Transmembrane</keyword>
<feature type="transmembrane region" description="Helical" evidence="1">
    <location>
        <begin position="147"/>
        <end position="172"/>
    </location>
</feature>
<dbReference type="EMBL" id="CP095071">
    <property type="protein sequence ID" value="UOQ87306.1"/>
    <property type="molecule type" value="Genomic_DNA"/>
</dbReference>
<feature type="transmembrane region" description="Helical" evidence="1">
    <location>
        <begin position="79"/>
        <end position="99"/>
    </location>
</feature>
<keyword evidence="1" id="KW-0472">Membrane</keyword>